<evidence type="ECO:0000313" key="3">
    <source>
        <dbReference type="Proteomes" id="UP000617426"/>
    </source>
</evidence>
<comment type="caution">
    <text evidence="2">The sequence shown here is derived from an EMBL/GenBank/DDBJ whole genome shotgun (WGS) entry which is preliminary data.</text>
</comment>
<keyword evidence="3" id="KW-1185">Reference proteome</keyword>
<proteinExistence type="predicted"/>
<protein>
    <submittedName>
        <fullName evidence="2">Membrane protein YkgB</fullName>
    </submittedName>
</protein>
<keyword evidence="1" id="KW-0472">Membrane</keyword>
<keyword evidence="1" id="KW-0812">Transmembrane</keyword>
<evidence type="ECO:0000256" key="1">
    <source>
        <dbReference type="SAM" id="Phobius"/>
    </source>
</evidence>
<keyword evidence="1" id="KW-1133">Transmembrane helix</keyword>
<dbReference type="Proteomes" id="UP000617426">
    <property type="component" value="Unassembled WGS sequence"/>
</dbReference>
<dbReference type="AlphaFoldDB" id="A0A923E8I7"/>
<organism evidence="2 3">
    <name type="scientific">Schaalia hyovaginalis</name>
    <dbReference type="NCBI Taxonomy" id="29316"/>
    <lineage>
        <taxon>Bacteria</taxon>
        <taxon>Bacillati</taxon>
        <taxon>Actinomycetota</taxon>
        <taxon>Actinomycetes</taxon>
        <taxon>Actinomycetales</taxon>
        <taxon>Actinomycetaceae</taxon>
        <taxon>Schaalia</taxon>
    </lineage>
</organism>
<gene>
    <name evidence="2" type="ORF">HD592_001994</name>
</gene>
<evidence type="ECO:0000313" key="2">
    <source>
        <dbReference type="EMBL" id="MBB6335429.1"/>
    </source>
</evidence>
<sequence>MSPVFAAVAGTVMSLSTVSSLVVGAAIASNAEPEYQKASFLTISGVGILSAAAYLMAAHALLN</sequence>
<accession>A0A923E8I7</accession>
<name>A0A923E8I7_9ACTO</name>
<reference evidence="2" key="1">
    <citation type="submission" date="2020-08" db="EMBL/GenBank/DDBJ databases">
        <title>Sequencing the genomes of 1000 actinobacteria strains.</title>
        <authorList>
            <person name="Klenk H.-P."/>
        </authorList>
    </citation>
    <scope>NUCLEOTIDE SEQUENCE</scope>
    <source>
        <strain evidence="2">DSM 10695</strain>
    </source>
</reference>
<dbReference type="RefSeq" id="WP_184453776.1">
    <property type="nucleotide sequence ID" value="NZ_JACHMK010000001.1"/>
</dbReference>
<dbReference type="EMBL" id="JACHMK010000001">
    <property type="protein sequence ID" value="MBB6335429.1"/>
    <property type="molecule type" value="Genomic_DNA"/>
</dbReference>
<feature type="transmembrane region" description="Helical" evidence="1">
    <location>
        <begin position="40"/>
        <end position="62"/>
    </location>
</feature>